<sequence>MAEIAVAIAAKVAEYLVHPLIHPFTYCCNYKSNLEKLKNEVQKLRDAKESVQHKVDDAKRSGEDIEQRVENWLITAEEILDAAARIIERTEDTTNRLCPNLNTRYQVSKKAAREVKAAAELLQQEGRFDKVSYRTVPEDIWLTSIKGYEAFESRMSTLNDVINALKNPDVHMIGVYGIGGVGKTMLVKEVARQAGNDKLFDEVVYADVSQTPDIKKIQGQIADKLGLKFYEESESGRARKLCERLRKEKKILVILDNIWTNLDLENVGIPFGDRGCRVLMTARSQDVLSSKMDCQNNFLVGVLNESEAWDLFKKLVGDKIENNDLKAVAMDIVKACGGLPIAIVTIARALRNKNTFEWTNALRELTRPSSSSFSGVPAEAYKSIELSYNHLEGEELKSTFLLCCLMDFIENPSVLYLLSYGMGLGLFKGTHTMEEARDRALTLVDKLKNSCLLLDGPESETFSVHDVVRDVAISIASRDQHSIAVNNIEAPPRELLDRDTLKNCTAISLHNCKIGELVDGLECPRLKFFHISPREGFIKIPDNFFTRLTELRVLDFTDMHLLSLPSSLHLLVNLRTLCLDNGVLGDVAVIGELKQLEILSFQGSNIEQLPREIGQLTRLRSLNLSSCYQLKAISSNVISNLSQLEELYLDDTFIEWETEGQSSSERSRASLHELKHLSSLNTLEIQVRDPKVLPKGLLSQKLKRYNVFIGDEWNWPDRYENQRILKLKLNASICLKDEFFTQLKGLEELWLDEVQGVENVVYELDREGFPSLKHLHIQNNPYLLCINDSTELVPLDAFPLLESLSLSNLMNLEKISCSQLRAESFIRLRNLKVESCEKLTHIFSFSISRGLPQLQTIEVIACKSMKQIFVVGREDDINNTEVVDKIEFSQLRKLTLKSLPQLRSFCSVVKNSLQRQQELLASGILSTEVILDHEPDTNKQFFNEKVAFPNLETLKLSAINSETIWHNQLPAMSSCIQNLTRLIVHGCSNLKYLFSTSLVRSLMQLQHLEIRKCMDLEQIVFPEEMIEEERKDIMLPQLNFLKMKDLAKLTRFCSGNCIELPSLKQLQIVKCPELKAFILQNISTDMTAVGIQPFFNKMVVLPSLEEMVLSNMGNLKTIWHSQFAGESFCKLKLMEVKFCKSLRTIFPHNMFARFLKLESLIVGACGSLEEIFDLQELNSEETHSGAVSQLRELHVFHLPKLTKLWNKDPQGKLIFTNLVVVRIFECQRLKSIFPTSVAKSLLQLETLSIKDCGSVEEIVANDGRGNDAATKFIFPSLTFLRLRDLPYLTTFYSGMHTLECPELRKLEVNDVEVFTSEYIQEGQLDFPAQEPLFWFEKVFPNLEELTLSKYIFTTWRQAQFHKLKILHFISDGSDFFQVGLLQNIHNLEKLVLSTCEYKKIFSCEEVEEHAEGIAQIKSLKLNKLWLIEEHLWNPDSKLDSFLQNLEFLEVKECALSLISLVPSSASFRNLTVLKVCDCWQLISLVTPQTAKTLVQLRELRVSECHRLEEIVANDGDADDGIVFSKLKWLFLESSRSITSFCSGNYAISFPSLEVLIVENCPKLNTFSAGVLKTPRLRAVQNWELGEDFWAGDVNTTLRHLNEKMAKRRMTGVEYESETSMSEENEAEEEEENVGGDPSAERPMTLSCTDEDEDEEYGEDDEDEEEYGEDDDIHSC</sequence>
<feature type="coiled-coil region" evidence="5">
    <location>
        <begin position="34"/>
        <end position="61"/>
    </location>
</feature>
<evidence type="ECO:0000256" key="3">
    <source>
        <dbReference type="ARBA" id="ARBA00022821"/>
    </source>
</evidence>
<dbReference type="GO" id="GO:0006952">
    <property type="term" value="P:defense response"/>
    <property type="evidence" value="ECO:0007669"/>
    <property type="project" value="UniProtKB-KW"/>
</dbReference>
<comment type="similarity">
    <text evidence="1">Belongs to the disease resistance NB-LRR family.</text>
</comment>
<dbReference type="Proteomes" id="UP001428341">
    <property type="component" value="Unassembled WGS sequence"/>
</dbReference>
<feature type="domain" description="AAA+ ATPase" evidence="7">
    <location>
        <begin position="169"/>
        <end position="302"/>
    </location>
</feature>
<evidence type="ECO:0000259" key="7">
    <source>
        <dbReference type="SMART" id="SM00382"/>
    </source>
</evidence>
<accession>A0AAP0MSG0</accession>
<feature type="compositionally biased region" description="Acidic residues" evidence="6">
    <location>
        <begin position="1648"/>
        <end position="1675"/>
    </location>
</feature>
<evidence type="ECO:0000313" key="9">
    <source>
        <dbReference type="Proteomes" id="UP001428341"/>
    </source>
</evidence>
<comment type="caution">
    <text evidence="8">The sequence shown here is derived from an EMBL/GenBank/DDBJ whole genome shotgun (WGS) entry which is preliminary data.</text>
</comment>
<dbReference type="InterPro" id="IPR042197">
    <property type="entry name" value="Apaf_helical"/>
</dbReference>
<dbReference type="FunFam" id="3.40.50.300:FF:001091">
    <property type="entry name" value="Probable disease resistance protein At1g61300"/>
    <property type="match status" value="1"/>
</dbReference>
<keyword evidence="9" id="KW-1185">Reference proteome</keyword>
<dbReference type="PANTHER" id="PTHR33463:SF198">
    <property type="entry name" value="RPP4C3"/>
    <property type="match status" value="1"/>
</dbReference>
<dbReference type="InterPro" id="IPR003593">
    <property type="entry name" value="AAA+_ATPase"/>
</dbReference>
<dbReference type="GO" id="GO:0005524">
    <property type="term" value="F:ATP binding"/>
    <property type="evidence" value="ECO:0007669"/>
    <property type="project" value="UniProtKB-KW"/>
</dbReference>
<dbReference type="InterPro" id="IPR027417">
    <property type="entry name" value="P-loop_NTPase"/>
</dbReference>
<name>A0AAP0MSG0_9ROSI</name>
<dbReference type="Pfam" id="PF23247">
    <property type="entry name" value="LRR_RPS2"/>
    <property type="match status" value="4"/>
</dbReference>
<dbReference type="PRINTS" id="PR00364">
    <property type="entry name" value="DISEASERSIST"/>
</dbReference>
<feature type="compositionally biased region" description="Acidic residues" evidence="6">
    <location>
        <begin position="1614"/>
        <end position="1633"/>
    </location>
</feature>
<feature type="region of interest" description="Disordered" evidence="6">
    <location>
        <begin position="1609"/>
        <end position="1675"/>
    </location>
</feature>
<keyword evidence="5" id="KW-0175">Coiled coil</keyword>
<gene>
    <name evidence="8" type="ORF">WN944_007460</name>
</gene>
<dbReference type="InterPro" id="IPR002182">
    <property type="entry name" value="NB-ARC"/>
</dbReference>
<keyword evidence="3" id="KW-0611">Plant defense</keyword>
<keyword evidence="4" id="KW-0067">ATP-binding</keyword>
<dbReference type="InterPro" id="IPR032675">
    <property type="entry name" value="LRR_dom_sf"/>
</dbReference>
<dbReference type="Gene3D" id="3.80.10.10">
    <property type="entry name" value="Ribonuclease Inhibitor"/>
    <property type="match status" value="5"/>
</dbReference>
<dbReference type="Gene3D" id="1.10.8.430">
    <property type="entry name" value="Helical domain of apoptotic protease-activating factors"/>
    <property type="match status" value="1"/>
</dbReference>
<dbReference type="Gene3D" id="3.40.50.300">
    <property type="entry name" value="P-loop containing nucleotide triphosphate hydrolases"/>
    <property type="match status" value="1"/>
</dbReference>
<dbReference type="SUPFAM" id="SSF52058">
    <property type="entry name" value="L domain-like"/>
    <property type="match status" value="2"/>
</dbReference>
<keyword evidence="2" id="KW-0547">Nucleotide-binding</keyword>
<dbReference type="GO" id="GO:0043531">
    <property type="term" value="F:ADP binding"/>
    <property type="evidence" value="ECO:0007669"/>
    <property type="project" value="InterPro"/>
</dbReference>
<dbReference type="InterPro" id="IPR057135">
    <property type="entry name" value="At4g27190-like_LRR"/>
</dbReference>
<organism evidence="8 9">
    <name type="scientific">Citrus x changshan-huyou</name>
    <dbReference type="NCBI Taxonomy" id="2935761"/>
    <lineage>
        <taxon>Eukaryota</taxon>
        <taxon>Viridiplantae</taxon>
        <taxon>Streptophyta</taxon>
        <taxon>Embryophyta</taxon>
        <taxon>Tracheophyta</taxon>
        <taxon>Spermatophyta</taxon>
        <taxon>Magnoliopsida</taxon>
        <taxon>eudicotyledons</taxon>
        <taxon>Gunneridae</taxon>
        <taxon>Pentapetalae</taxon>
        <taxon>rosids</taxon>
        <taxon>malvids</taxon>
        <taxon>Sapindales</taxon>
        <taxon>Rutaceae</taxon>
        <taxon>Aurantioideae</taxon>
        <taxon>Citrus</taxon>
    </lineage>
</organism>
<dbReference type="SUPFAM" id="SSF52540">
    <property type="entry name" value="P-loop containing nucleoside triphosphate hydrolases"/>
    <property type="match status" value="1"/>
</dbReference>
<dbReference type="EMBL" id="JBCGBO010000003">
    <property type="protein sequence ID" value="KAK9215455.1"/>
    <property type="molecule type" value="Genomic_DNA"/>
</dbReference>
<dbReference type="PANTHER" id="PTHR33463">
    <property type="entry name" value="NB-ARC DOMAIN-CONTAINING PROTEIN-RELATED"/>
    <property type="match status" value="1"/>
</dbReference>
<dbReference type="SMART" id="SM00382">
    <property type="entry name" value="AAA"/>
    <property type="match status" value="1"/>
</dbReference>
<evidence type="ECO:0000313" key="8">
    <source>
        <dbReference type="EMBL" id="KAK9215455.1"/>
    </source>
</evidence>
<evidence type="ECO:0000256" key="2">
    <source>
        <dbReference type="ARBA" id="ARBA00022741"/>
    </source>
</evidence>
<evidence type="ECO:0000256" key="4">
    <source>
        <dbReference type="ARBA" id="ARBA00022840"/>
    </source>
</evidence>
<proteinExistence type="inferred from homology"/>
<dbReference type="SUPFAM" id="SSF52047">
    <property type="entry name" value="RNI-like"/>
    <property type="match status" value="1"/>
</dbReference>
<protein>
    <recommendedName>
        <fullName evidence="7">AAA+ ATPase domain-containing protein</fullName>
    </recommendedName>
</protein>
<evidence type="ECO:0000256" key="5">
    <source>
        <dbReference type="SAM" id="Coils"/>
    </source>
</evidence>
<dbReference type="InterPro" id="IPR050905">
    <property type="entry name" value="Plant_NBS-LRR"/>
</dbReference>
<reference evidence="8 9" key="1">
    <citation type="submission" date="2024-05" db="EMBL/GenBank/DDBJ databases">
        <title>Haplotype-resolved chromosome-level genome assembly of Huyou (Citrus changshanensis).</title>
        <authorList>
            <person name="Miao C."/>
            <person name="Chen W."/>
            <person name="Wu Y."/>
            <person name="Wang L."/>
            <person name="Zhao S."/>
            <person name="Grierson D."/>
            <person name="Xu C."/>
            <person name="Chen K."/>
        </authorList>
    </citation>
    <scope>NUCLEOTIDE SEQUENCE [LARGE SCALE GENOMIC DNA]</scope>
    <source>
        <strain evidence="8">01-14</strain>
        <tissue evidence="8">Leaf</tissue>
    </source>
</reference>
<dbReference type="Pfam" id="PF00931">
    <property type="entry name" value="NB-ARC"/>
    <property type="match status" value="1"/>
</dbReference>
<evidence type="ECO:0000256" key="6">
    <source>
        <dbReference type="SAM" id="MobiDB-lite"/>
    </source>
</evidence>
<evidence type="ECO:0000256" key="1">
    <source>
        <dbReference type="ARBA" id="ARBA00008894"/>
    </source>
</evidence>